<keyword evidence="8 10" id="KW-0472">Membrane</keyword>
<dbReference type="Pfam" id="PF14806">
    <property type="entry name" value="Coatomer_b_Cpla"/>
    <property type="match status" value="1"/>
</dbReference>
<organism evidence="15">
    <name type="scientific">Percolomonas cosmopolitus</name>
    <dbReference type="NCBI Taxonomy" id="63605"/>
    <lineage>
        <taxon>Eukaryota</taxon>
        <taxon>Discoba</taxon>
        <taxon>Heterolobosea</taxon>
        <taxon>Tetramitia</taxon>
        <taxon>Eutetramitia</taxon>
        <taxon>Percolomonadidae</taxon>
        <taxon>Percolomonas</taxon>
    </lineage>
</organism>
<dbReference type="Pfam" id="PF01602">
    <property type="entry name" value="Adaptin_N"/>
    <property type="match status" value="1"/>
</dbReference>
<feature type="region of interest" description="Disordered" evidence="11">
    <location>
        <begin position="493"/>
        <end position="546"/>
    </location>
</feature>
<dbReference type="GO" id="GO:0006888">
    <property type="term" value="P:endoplasmic reticulum to Golgi vesicle-mediated transport"/>
    <property type="evidence" value="ECO:0007669"/>
    <property type="project" value="TreeGrafter"/>
</dbReference>
<proteinExistence type="predicted"/>
<dbReference type="InterPro" id="IPR029446">
    <property type="entry name" value="COPB1_appendage_platform_dom"/>
</dbReference>
<keyword evidence="2 10" id="KW-0813">Transport</keyword>
<accession>A0A7S1PIT4</accession>
<feature type="domain" description="Clathrin/coatomer adaptor adaptin-like N-terminal" evidence="12">
    <location>
        <begin position="27"/>
        <end position="498"/>
    </location>
</feature>
<evidence type="ECO:0000256" key="11">
    <source>
        <dbReference type="SAM" id="MobiDB-lite"/>
    </source>
</evidence>
<keyword evidence="9 10" id="KW-0968">Cytoplasmic vesicle</keyword>
<dbReference type="GO" id="GO:0000139">
    <property type="term" value="C:Golgi membrane"/>
    <property type="evidence" value="ECO:0007669"/>
    <property type="project" value="UniProtKB-SubCell"/>
</dbReference>
<feature type="compositionally biased region" description="Basic and acidic residues" evidence="11">
    <location>
        <begin position="535"/>
        <end position="546"/>
    </location>
</feature>
<keyword evidence="4" id="KW-0677">Repeat</keyword>
<evidence type="ECO:0000313" key="15">
    <source>
        <dbReference type="EMBL" id="CAD9085261.1"/>
    </source>
</evidence>
<evidence type="ECO:0000256" key="4">
    <source>
        <dbReference type="ARBA" id="ARBA00022737"/>
    </source>
</evidence>
<dbReference type="InterPro" id="IPR011989">
    <property type="entry name" value="ARM-like"/>
</dbReference>
<feature type="domain" description="Coatomer beta subunit C-terminal" evidence="13">
    <location>
        <begin position="681"/>
        <end position="812"/>
    </location>
</feature>
<evidence type="ECO:0000256" key="1">
    <source>
        <dbReference type="ARBA" id="ARBA00004255"/>
    </source>
</evidence>
<reference evidence="15" key="1">
    <citation type="submission" date="2021-01" db="EMBL/GenBank/DDBJ databases">
        <authorList>
            <person name="Corre E."/>
            <person name="Pelletier E."/>
            <person name="Niang G."/>
            <person name="Scheremetjew M."/>
            <person name="Finn R."/>
            <person name="Kale V."/>
            <person name="Holt S."/>
            <person name="Cochrane G."/>
            <person name="Meng A."/>
            <person name="Brown T."/>
            <person name="Cohen L."/>
        </authorList>
    </citation>
    <scope>NUCLEOTIDE SEQUENCE</scope>
    <source>
        <strain evidence="15">WS</strain>
    </source>
</reference>
<dbReference type="Gene3D" id="1.25.10.10">
    <property type="entry name" value="Leucine-rich Repeat Variant"/>
    <property type="match status" value="1"/>
</dbReference>
<evidence type="ECO:0000256" key="2">
    <source>
        <dbReference type="ARBA" id="ARBA00022448"/>
    </source>
</evidence>
<protein>
    <recommendedName>
        <fullName evidence="10">Coatomer subunit beta</fullName>
    </recommendedName>
    <alternativeName>
        <fullName evidence="10">Beta-coat protein</fullName>
    </alternativeName>
</protein>
<dbReference type="SUPFAM" id="SSF48371">
    <property type="entry name" value="ARM repeat"/>
    <property type="match status" value="1"/>
</dbReference>
<dbReference type="InterPro" id="IPR011710">
    <property type="entry name" value="Coatomer_bsu_C"/>
</dbReference>
<dbReference type="Pfam" id="PF07718">
    <property type="entry name" value="Coatamer_beta_C"/>
    <property type="match status" value="1"/>
</dbReference>
<feature type="compositionally biased region" description="Polar residues" evidence="11">
    <location>
        <begin position="503"/>
        <end position="519"/>
    </location>
</feature>
<evidence type="ECO:0000256" key="6">
    <source>
        <dbReference type="ARBA" id="ARBA00022927"/>
    </source>
</evidence>
<dbReference type="InterPro" id="IPR016460">
    <property type="entry name" value="COPB1"/>
</dbReference>
<dbReference type="GO" id="GO:0006891">
    <property type="term" value="P:intra-Golgi vesicle-mediated transport"/>
    <property type="evidence" value="ECO:0007669"/>
    <property type="project" value="TreeGrafter"/>
</dbReference>
<evidence type="ECO:0000256" key="10">
    <source>
        <dbReference type="PIRNR" id="PIRNR005727"/>
    </source>
</evidence>
<dbReference type="PANTHER" id="PTHR10635">
    <property type="entry name" value="COATOMER SUBUNIT BETA"/>
    <property type="match status" value="1"/>
</dbReference>
<comment type="subunit">
    <text evidence="10">Oligomeric complex that consists of at least the alpha, beta, beta', gamma, delta, epsilon and zeta subunits.</text>
</comment>
<gene>
    <name evidence="15" type="ORF">PCOS0759_LOCUS8515</name>
</gene>
<evidence type="ECO:0000256" key="8">
    <source>
        <dbReference type="ARBA" id="ARBA00023136"/>
    </source>
</evidence>
<keyword evidence="5 10" id="KW-0931">ER-Golgi transport</keyword>
<evidence type="ECO:0000256" key="5">
    <source>
        <dbReference type="ARBA" id="ARBA00022892"/>
    </source>
</evidence>
<evidence type="ECO:0000259" key="13">
    <source>
        <dbReference type="Pfam" id="PF07718"/>
    </source>
</evidence>
<keyword evidence="3 10" id="KW-0963">Cytoplasm</keyword>
<feature type="domain" description="Coatomer beta subunit appendage platform" evidence="14">
    <location>
        <begin position="820"/>
        <end position="947"/>
    </location>
</feature>
<keyword evidence="6 10" id="KW-0653">Protein transport</keyword>
<dbReference type="PANTHER" id="PTHR10635:SF0">
    <property type="entry name" value="COATOMER SUBUNIT BETA"/>
    <property type="match status" value="1"/>
</dbReference>
<evidence type="ECO:0000256" key="7">
    <source>
        <dbReference type="ARBA" id="ARBA00023034"/>
    </source>
</evidence>
<evidence type="ECO:0000259" key="14">
    <source>
        <dbReference type="Pfam" id="PF14806"/>
    </source>
</evidence>
<comment type="function">
    <text evidence="10">The coatomer is a cytosolic protein complex that binds to dilysine motifs and reversibly associates with Golgi non-clathrin-coated vesicles, which further mediate biosynthetic protein transport from the ER, via the Golgi up to the trans Golgi network. Coatomer complex is required for budding from Golgi membranes, and is essential for the retrograde Golgi-to-ER transport of dilysine-tagged proteins.</text>
</comment>
<dbReference type="GO" id="GO:0005198">
    <property type="term" value="F:structural molecule activity"/>
    <property type="evidence" value="ECO:0007669"/>
    <property type="project" value="InterPro"/>
</dbReference>
<dbReference type="GO" id="GO:0006886">
    <property type="term" value="P:intracellular protein transport"/>
    <property type="evidence" value="ECO:0007669"/>
    <property type="project" value="InterPro"/>
</dbReference>
<dbReference type="InterPro" id="IPR016024">
    <property type="entry name" value="ARM-type_fold"/>
</dbReference>
<evidence type="ECO:0000259" key="12">
    <source>
        <dbReference type="Pfam" id="PF01602"/>
    </source>
</evidence>
<dbReference type="InterPro" id="IPR002553">
    <property type="entry name" value="Clathrin/coatomer_adapt-like_N"/>
</dbReference>
<dbReference type="AlphaFoldDB" id="A0A7S1PIT4"/>
<dbReference type="PIRSF" id="PIRSF005727">
    <property type="entry name" value="Coatomer_beta_subunit"/>
    <property type="match status" value="1"/>
</dbReference>
<comment type="subcellular location">
    <subcellularLocation>
        <location evidence="10">Cytoplasm</location>
    </subcellularLocation>
    <subcellularLocation>
        <location evidence="1 10">Golgi apparatus membrane</location>
        <topology evidence="1 10">Peripheral membrane protein</topology>
        <orientation evidence="1 10">Cytoplasmic side</orientation>
    </subcellularLocation>
    <subcellularLocation>
        <location evidence="10">Cytoplasmic vesicle</location>
        <location evidence="10">COPI-coated vesicle membrane</location>
        <topology evidence="10">Peripheral membrane protein</topology>
        <orientation evidence="10">Cytoplasmic side</orientation>
    </subcellularLocation>
</comment>
<sequence length="959" mass="108281">MSGTASSSTQKSFKPCYQIVFYEKQHPSKKEIVDMLENGSDEKKYEALKHVVWQHMGGEKQDQLLMTVVKYVLSSTFKPLKKLLLYFWENVEKTDENGELLPQMMLICSHLRNDLTHPNEYVVGCTLRFLCKVGEREILEPLIPPIVQNLEHRHSYVRRQAILTIYSIYYSHGFKHLIPEAPDLIYEFLQTETDATSKRNAFVMLQDCAPDKASKYLRSIIDEVPKTGHLFQLELLRLLKKMCSMYPSEKSKYLRVIASLMNSKSSAVLYQCATTLASLSNSPIAIQSAASCFVKLIITQSDTNVKLIVLDRIIDLQKRFPFVMQKMVMDILRALQTTDLDIKKKVLNVAAELISLRNVDDVMTILKKEFLESHSKPVEQKKEGEYRRHIVRFISKCSAKFPQVGEYGLLLLNYVGDSSGYDIISFVRELVELNPEMHDKILERLTQNLTLITDALVFRIALWILGTFAETKQQVVDSIEGIKHSLRDVMLQKPPQDEETIEDTVSLSSVGTAETTSRPSALVGADGTYQSQSHDANESRKNKRPKEIRNSVGTLIQEGNFFLATVASTTLTKLALKYKSLADIPADTKNKVVGEIMMLMCAFVRIGTSGESATKVTMDDDTISRIKLCLRVLLRPTKKLEELFLDHTREAYAKILKEKQGQAEKRREMERKEKLASNQADTLINISHLKGSKYDAFHFEEDDLLEGAATFQTEEKSSLHRVVQLTGFSDPVYAEASVSVQQYDVVLDIMIVNTTRKTLQNVALELATIGDLKLVERPQTYVLAPLGRQNMRVTVKVSSTETGVIFGNIVFDQTGSGSTSYVVLNDVHIDIMDYIHPSTCSDIKFRNMWQEFEWENKIPIGCNVPGMELRDYLKYLLQVSHMGCLTPINALSGDCEFLSANLCAKSAFGEDALANVSMEKTSTGAIEGFIRIRSKTQGIALSLGTQITTHPISKPVKQE</sequence>
<dbReference type="EMBL" id="HBGD01010361">
    <property type="protein sequence ID" value="CAD9085261.1"/>
    <property type="molecule type" value="Transcribed_RNA"/>
</dbReference>
<evidence type="ECO:0000256" key="3">
    <source>
        <dbReference type="ARBA" id="ARBA00022490"/>
    </source>
</evidence>
<keyword evidence="7 10" id="KW-0333">Golgi apparatus</keyword>
<evidence type="ECO:0000256" key="9">
    <source>
        <dbReference type="ARBA" id="ARBA00023329"/>
    </source>
</evidence>
<name>A0A7S1PIT4_9EUKA</name>
<dbReference type="GO" id="GO:0030126">
    <property type="term" value="C:COPI vesicle coat"/>
    <property type="evidence" value="ECO:0007669"/>
    <property type="project" value="InterPro"/>
</dbReference>